<proteinExistence type="predicted"/>
<dbReference type="Gene3D" id="3.40.50.300">
    <property type="entry name" value="P-loop containing nucleotide triphosphate hydrolases"/>
    <property type="match status" value="1"/>
</dbReference>
<dbReference type="OrthoDB" id="7705932at2"/>
<dbReference type="InterPro" id="IPR027417">
    <property type="entry name" value="P-loop_NTPase"/>
</dbReference>
<sequence length="275" mass="31604">MANVRFLLSTGRTSTQNIASVLQTHLPETVVEHEPLGPNYFSRQVFRRPRNIFGVLGKHVPIQRKLIEIEDLLASGTSYIDVGWPCYAWLPYFASRFEKELKFAHLVRNPFETASSHATHGIFVPAVPRGRRTEKVAAIHPEDPAVHFKEVAKNAAKFTPFEKNLFNWLEINQFALEQHQREGFIGLYRFEDLYNPEAPKLTSFLSDFAGTVDYDTTSAPVDKSQKILRTKIDATDQKLLDAVFELAIKLGYTKEDLKQYWDADALQKMYSVRRR</sequence>
<organism evidence="1 2">
    <name type="scientific">Ruegeria denitrificans</name>
    <dbReference type="NCBI Taxonomy" id="1715692"/>
    <lineage>
        <taxon>Bacteria</taxon>
        <taxon>Pseudomonadati</taxon>
        <taxon>Pseudomonadota</taxon>
        <taxon>Alphaproteobacteria</taxon>
        <taxon>Rhodobacterales</taxon>
        <taxon>Roseobacteraceae</taxon>
        <taxon>Ruegeria</taxon>
    </lineage>
</organism>
<gene>
    <name evidence="1" type="ORF">RUE5091_04364</name>
</gene>
<dbReference type="RefSeq" id="WP_058283964.1">
    <property type="nucleotide sequence ID" value="NZ_CYUD01000022.1"/>
</dbReference>
<reference evidence="2" key="1">
    <citation type="submission" date="2015-09" db="EMBL/GenBank/DDBJ databases">
        <authorList>
            <person name="Rodrigo-Torres L."/>
            <person name="Arahal D.R."/>
        </authorList>
    </citation>
    <scope>NUCLEOTIDE SEQUENCE [LARGE SCALE GENOMIC DNA]</scope>
    <source>
        <strain evidence="2">CECT 5091</strain>
    </source>
</reference>
<dbReference type="STRING" id="1715692.RUE5091_04364"/>
<name>A0A0P1ISU9_9RHOB</name>
<keyword evidence="2" id="KW-1185">Reference proteome</keyword>
<evidence type="ECO:0000313" key="2">
    <source>
        <dbReference type="Proteomes" id="UP000051260"/>
    </source>
</evidence>
<protein>
    <recommendedName>
        <fullName evidence="3">Sulfotransferase family protein</fullName>
    </recommendedName>
</protein>
<dbReference type="EMBL" id="CYUD01000022">
    <property type="protein sequence ID" value="CUK19264.1"/>
    <property type="molecule type" value="Genomic_DNA"/>
</dbReference>
<evidence type="ECO:0000313" key="1">
    <source>
        <dbReference type="EMBL" id="CUK19264.1"/>
    </source>
</evidence>
<evidence type="ECO:0008006" key="3">
    <source>
        <dbReference type="Google" id="ProtNLM"/>
    </source>
</evidence>
<dbReference type="AlphaFoldDB" id="A0A0P1ISU9"/>
<dbReference type="SUPFAM" id="SSF52540">
    <property type="entry name" value="P-loop containing nucleoside triphosphate hydrolases"/>
    <property type="match status" value="1"/>
</dbReference>
<accession>A0A0P1ISU9</accession>
<dbReference type="Proteomes" id="UP000051260">
    <property type="component" value="Unassembled WGS sequence"/>
</dbReference>